<sequence length="236" mass="25035">MIEERLLQRVKVPGRAQALGRHDLRAVIRGGQSQAGQDALTVDQDGARPALSVIAAFLDRHDAEVVTQGVQNGRAWIKVEVVIVTVDGQVNGDIHGHSGSGRSTERRGNRTPSIVAARRRMMTAATHSSSGPGTGAAFSPSQAARLGAVSRDRAATKFQSTGVSPRESGPPSRSVEAARSGAGKEKSPHVFRGGGECGAGDEIRTRDIYLGKVVLYQLSYSRVESCKRGTEAVFRP</sequence>
<proteinExistence type="predicted"/>
<name>A0A117DS46_9DEIO</name>
<protein>
    <submittedName>
        <fullName evidence="2">Uncharacterized protein</fullName>
    </submittedName>
</protein>
<dbReference type="AlphaFoldDB" id="A0A117DS46"/>
<reference evidence="3" key="1">
    <citation type="submission" date="2015-11" db="EMBL/GenBank/DDBJ databases">
        <title>Draft Genome Sequence of the Radioresistant Bacterium Deinococcus grandis, Isolated from Freshwater Fish in Japan.</title>
        <authorList>
            <person name="Satoh K."/>
            <person name="Onodera T."/>
            <person name="Omoso K."/>
            <person name="Takeda-Yano K."/>
            <person name="Katayama T."/>
            <person name="Oono Y."/>
            <person name="Narumi I."/>
        </authorList>
    </citation>
    <scope>NUCLEOTIDE SEQUENCE [LARGE SCALE GENOMIC DNA]</scope>
    <source>
        <strain evidence="3">ATCC 43672</strain>
    </source>
</reference>
<gene>
    <name evidence="2" type="ORF">DEIGR_330019</name>
</gene>
<evidence type="ECO:0000313" key="2">
    <source>
        <dbReference type="EMBL" id="GAQ23761.1"/>
    </source>
</evidence>
<evidence type="ECO:0000256" key="1">
    <source>
        <dbReference type="SAM" id="MobiDB-lite"/>
    </source>
</evidence>
<keyword evidence="3" id="KW-1185">Reference proteome</keyword>
<organism evidence="2 3">
    <name type="scientific">Deinococcus grandis</name>
    <dbReference type="NCBI Taxonomy" id="57498"/>
    <lineage>
        <taxon>Bacteria</taxon>
        <taxon>Thermotogati</taxon>
        <taxon>Deinococcota</taxon>
        <taxon>Deinococci</taxon>
        <taxon>Deinococcales</taxon>
        <taxon>Deinococcaceae</taxon>
        <taxon>Deinococcus</taxon>
    </lineage>
</organism>
<comment type="caution">
    <text evidence="2">The sequence shown here is derived from an EMBL/GenBank/DDBJ whole genome shotgun (WGS) entry which is preliminary data.</text>
</comment>
<evidence type="ECO:0000313" key="3">
    <source>
        <dbReference type="Proteomes" id="UP000056209"/>
    </source>
</evidence>
<dbReference type="Proteomes" id="UP000056209">
    <property type="component" value="Unassembled WGS sequence"/>
</dbReference>
<dbReference type="EMBL" id="BCMS01000005">
    <property type="protein sequence ID" value="GAQ23761.1"/>
    <property type="molecule type" value="Genomic_DNA"/>
</dbReference>
<dbReference type="AntiFam" id="ANF00012">
    <property type="entry name" value="tRNA translation"/>
</dbReference>
<feature type="region of interest" description="Disordered" evidence="1">
    <location>
        <begin position="91"/>
        <end position="198"/>
    </location>
</feature>
<accession>A0A117DS46</accession>